<dbReference type="InterPro" id="IPR000210">
    <property type="entry name" value="BTB/POZ_dom"/>
</dbReference>
<evidence type="ECO:0000259" key="1">
    <source>
        <dbReference type="PROSITE" id="PS50097"/>
    </source>
</evidence>
<accession>A0A8T0EHX8</accession>
<organism evidence="2 3">
    <name type="scientific">Argiope bruennichi</name>
    <name type="common">Wasp spider</name>
    <name type="synonym">Aranea bruennichi</name>
    <dbReference type="NCBI Taxonomy" id="94029"/>
    <lineage>
        <taxon>Eukaryota</taxon>
        <taxon>Metazoa</taxon>
        <taxon>Ecdysozoa</taxon>
        <taxon>Arthropoda</taxon>
        <taxon>Chelicerata</taxon>
        <taxon>Arachnida</taxon>
        <taxon>Araneae</taxon>
        <taxon>Araneomorphae</taxon>
        <taxon>Entelegynae</taxon>
        <taxon>Araneoidea</taxon>
        <taxon>Araneidae</taxon>
        <taxon>Argiope</taxon>
    </lineage>
</organism>
<name>A0A8T0EHX8_ARGBR</name>
<reference evidence="2" key="2">
    <citation type="submission" date="2020-06" db="EMBL/GenBank/DDBJ databases">
        <authorList>
            <person name="Sheffer M."/>
        </authorList>
    </citation>
    <scope>NUCLEOTIDE SEQUENCE</scope>
</reference>
<dbReference type="InterPro" id="IPR008974">
    <property type="entry name" value="TRAF-like"/>
</dbReference>
<comment type="caution">
    <text evidence="2">The sequence shown here is derived from an EMBL/GenBank/DDBJ whole genome shotgun (WGS) entry which is preliminary data.</text>
</comment>
<dbReference type="EMBL" id="JABXBU010002228">
    <property type="protein sequence ID" value="KAF8771515.1"/>
    <property type="molecule type" value="Genomic_DNA"/>
</dbReference>
<dbReference type="Gene3D" id="3.30.710.10">
    <property type="entry name" value="Potassium Channel Kv1.1, Chain A"/>
    <property type="match status" value="1"/>
</dbReference>
<dbReference type="Gene3D" id="2.60.210.10">
    <property type="entry name" value="Apoptosis, Tumor Necrosis Factor Receptor Associated Protein 2, Chain A"/>
    <property type="match status" value="1"/>
</dbReference>
<dbReference type="CDD" id="cd18186">
    <property type="entry name" value="BTB_POZ_ZBTB_KLHL-like"/>
    <property type="match status" value="1"/>
</dbReference>
<proteinExistence type="predicted"/>
<sequence>MSQQGLETVNYWNEIAAVSRNTAKLLKINWTIENMSTVNGTITGPEFYLEINCLCSILFNSGGNSDYYVFLVNKSDLNIKMQSHIIFLDSDGGVLHEQTMGTEFDVCKNSREKISTFSYSKSRLTSLKNDKLIIHCVIKVKGRNTTKINFLKSASESWKNLIDDWKKMFKNPVSSDFTLQVGDKIIRAHKTVLLARSAYFRRMFETEMREQAESTVHVTDVLYPTLQKLIEFLYTGSFSDTEDGNIQEIFDLYIAADKYNVVELRAVMWRKTVIRCHG</sequence>
<dbReference type="PROSITE" id="PS50097">
    <property type="entry name" value="BTB"/>
    <property type="match status" value="1"/>
</dbReference>
<evidence type="ECO:0000313" key="3">
    <source>
        <dbReference type="Proteomes" id="UP000807504"/>
    </source>
</evidence>
<protein>
    <submittedName>
        <fullName evidence="2">TD and POZ domain-containing protein 1</fullName>
    </submittedName>
</protein>
<keyword evidence="3" id="KW-1185">Reference proteome</keyword>
<gene>
    <name evidence="2" type="ORF">HNY73_018926</name>
</gene>
<dbReference type="SMART" id="SM00225">
    <property type="entry name" value="BTB"/>
    <property type="match status" value="1"/>
</dbReference>
<evidence type="ECO:0000313" key="2">
    <source>
        <dbReference type="EMBL" id="KAF8771515.1"/>
    </source>
</evidence>
<dbReference type="Proteomes" id="UP000807504">
    <property type="component" value="Unassembled WGS sequence"/>
</dbReference>
<dbReference type="InterPro" id="IPR011333">
    <property type="entry name" value="SKP1/BTB/POZ_sf"/>
</dbReference>
<reference evidence="2" key="1">
    <citation type="journal article" date="2020" name="bioRxiv">
        <title>Chromosome-level reference genome of the European wasp spider Argiope bruennichi: a resource for studies on range expansion and evolutionary adaptation.</title>
        <authorList>
            <person name="Sheffer M.M."/>
            <person name="Hoppe A."/>
            <person name="Krehenwinkel H."/>
            <person name="Uhl G."/>
            <person name="Kuss A.W."/>
            <person name="Jensen L."/>
            <person name="Jensen C."/>
            <person name="Gillespie R.G."/>
            <person name="Hoff K.J."/>
            <person name="Prost S."/>
        </authorList>
    </citation>
    <scope>NUCLEOTIDE SEQUENCE</scope>
</reference>
<dbReference type="SUPFAM" id="SSF49599">
    <property type="entry name" value="TRAF domain-like"/>
    <property type="match status" value="1"/>
</dbReference>
<dbReference type="PANTHER" id="PTHR24413">
    <property type="entry name" value="SPECKLE-TYPE POZ PROTEIN"/>
    <property type="match status" value="1"/>
</dbReference>
<feature type="domain" description="BTB" evidence="1">
    <location>
        <begin position="175"/>
        <end position="242"/>
    </location>
</feature>
<dbReference type="AlphaFoldDB" id="A0A8T0EHX8"/>
<dbReference type="Pfam" id="PF00651">
    <property type="entry name" value="BTB"/>
    <property type="match status" value="1"/>
</dbReference>
<dbReference type="SUPFAM" id="SSF54695">
    <property type="entry name" value="POZ domain"/>
    <property type="match status" value="1"/>
</dbReference>